<evidence type="ECO:0000313" key="1">
    <source>
        <dbReference type="EMBL" id="KTB29714.1"/>
    </source>
</evidence>
<accession>A0A0W0F0I3</accession>
<dbReference type="AlphaFoldDB" id="A0A0W0F0I3"/>
<comment type="caution">
    <text evidence="1">The sequence shown here is derived from an EMBL/GenBank/DDBJ whole genome shotgun (WGS) entry which is preliminary data.</text>
</comment>
<dbReference type="InterPro" id="IPR040521">
    <property type="entry name" value="KDZ"/>
</dbReference>
<dbReference type="PANTHER" id="PTHR33096">
    <property type="entry name" value="CXC2 DOMAIN-CONTAINING PROTEIN"/>
    <property type="match status" value="1"/>
</dbReference>
<dbReference type="eggNOG" id="ENOG502SKEZ">
    <property type="taxonomic scope" value="Eukaryota"/>
</dbReference>
<gene>
    <name evidence="1" type="ORF">WG66_17706</name>
</gene>
<dbReference type="Proteomes" id="UP000054988">
    <property type="component" value="Unassembled WGS sequence"/>
</dbReference>
<name>A0A0W0F0I3_MONRR</name>
<reference evidence="1 2" key="1">
    <citation type="submission" date="2015-12" db="EMBL/GenBank/DDBJ databases">
        <title>Draft genome sequence of Moniliophthora roreri, the causal agent of frosty pod rot of cacao.</title>
        <authorList>
            <person name="Aime M.C."/>
            <person name="Diaz-Valderrama J.R."/>
            <person name="Kijpornyongpan T."/>
            <person name="Phillips-Mora W."/>
        </authorList>
    </citation>
    <scope>NUCLEOTIDE SEQUENCE [LARGE SCALE GENOMIC DNA]</scope>
    <source>
        <strain evidence="1 2">MCA 2952</strain>
    </source>
</reference>
<evidence type="ECO:0008006" key="3">
    <source>
        <dbReference type="Google" id="ProtNLM"/>
    </source>
</evidence>
<organism evidence="1 2">
    <name type="scientific">Moniliophthora roreri</name>
    <name type="common">Frosty pod rot fungus</name>
    <name type="synonym">Monilia roreri</name>
    <dbReference type="NCBI Taxonomy" id="221103"/>
    <lineage>
        <taxon>Eukaryota</taxon>
        <taxon>Fungi</taxon>
        <taxon>Dikarya</taxon>
        <taxon>Basidiomycota</taxon>
        <taxon>Agaricomycotina</taxon>
        <taxon>Agaricomycetes</taxon>
        <taxon>Agaricomycetidae</taxon>
        <taxon>Agaricales</taxon>
        <taxon>Marasmiineae</taxon>
        <taxon>Marasmiaceae</taxon>
        <taxon>Moniliophthora</taxon>
    </lineage>
</organism>
<proteinExistence type="predicted"/>
<dbReference type="PANTHER" id="PTHR33096:SF1">
    <property type="entry name" value="CXC1-LIKE CYSTEINE CLUSTER ASSOCIATED WITH KDZ TRANSPOSASES DOMAIN-CONTAINING PROTEIN"/>
    <property type="match status" value="1"/>
</dbReference>
<protein>
    <recommendedName>
        <fullName evidence="3">CxC1-like cysteine cluster associated with KDZ transposases domain-containing protein</fullName>
    </recommendedName>
</protein>
<dbReference type="Pfam" id="PF18758">
    <property type="entry name" value="KDZ"/>
    <property type="match status" value="1"/>
</dbReference>
<sequence length="1020" mass="116698">MEKKVDSLMPRDRAARARLILTRQQRSLPSIIPCRCQYDLSHFYSHNISNSKTQFKFFLAETDGGNSLRLSQGWKKRTSHRLSRKTAVLYGEPVIRNGKRVTREVLRNGQQKEVWSLEREQSRSLFNATPLVKKYALAIKTQHFSGDNNFPDDHDNDDDIPTAQDVASGMYDLPPGQEGMLNSHAGSEYQYHNLLASLLENPRSGDSRTRHDQIEKQIESWKVQLPDLVSAYLAFMNHGAPQKSRNSEEWSLHTMDLNEAAEWMFFHPDGSPTINASLLRHGYIGATPDRPTIAFSLHLFHVFHQFNRVCPKFSIDALSKALQHIHLLPRHEHLEDQLCSAYDAYLLVLREIHRRTQQALGHDNPDGFTSNLCAPCLYWLDDDPSLHPAMLAAMDGNNSMKLVDTTVRAGKERLDSRQEGTDSKPSQHDEEISINLLIWHVSTYSQATIQPSTLSNSESVWNDTDDGDGDGIAWLNINETEELMSCIDTCVDCWKAAGPDTRKRMFAMFSISGIFLSVCRHGHVLVICDMIRSGELMKYPLSVVNALIDLYGADIGLGYNIMCAFYKTMMWSPKLKNKVLKNRLVGVVPSFHGHAHNRKSNFIYQNYCQALECLAKDVPLFEVACKKLNITVEDCEIFLVQEREHFSKVFEEPPEEIQSQDYAELLQKLWKAKLESDAAHKKWKTLGTSAARGLSDKKIKVIKAWNWTTRNRYDDVLEQVLTLEDNHGIHKQWTPLSKEYLDALKGLVEQQYWQALEQLEWLVVQRLFELTELNGSKVGYKQRDKIGQALRSHAEAIRKVLDRYNTLAQRLEPPRSTLTWNSIIEIVTLADFDLLKDTHLDIARLAWTKPENREEIERLNVELRRLITYMIDDHADYWHLLSDPGFASSEQRDFEAHLHCELRYHTAIHTHMAERILQTSQLNGFTGSLLPGQRGDRPQNKTAIASLPKWVGEVLGIKCIVNWESDSGVTYERDLSLIQLHPGDVDDYDGNDPQPDIMIPFMEGLSLGDSPPELDHDSDN</sequence>
<dbReference type="EMBL" id="LATX01002414">
    <property type="protein sequence ID" value="KTB29714.1"/>
    <property type="molecule type" value="Genomic_DNA"/>
</dbReference>
<evidence type="ECO:0000313" key="2">
    <source>
        <dbReference type="Proteomes" id="UP000054988"/>
    </source>
</evidence>